<gene>
    <name evidence="4" type="ORF">PACLA_8A079265</name>
</gene>
<evidence type="ECO:0000313" key="4">
    <source>
        <dbReference type="EMBL" id="CAB4033108.1"/>
    </source>
</evidence>
<comment type="caution">
    <text evidence="4">The sequence shown here is derived from an EMBL/GenBank/DDBJ whole genome shotgun (WGS) entry which is preliminary data.</text>
</comment>
<feature type="region of interest" description="Disordered" evidence="3">
    <location>
        <begin position="128"/>
        <end position="147"/>
    </location>
</feature>
<evidence type="ECO:0000256" key="2">
    <source>
        <dbReference type="ARBA" id="ARBA00022723"/>
    </source>
</evidence>
<dbReference type="Pfam" id="PF13359">
    <property type="entry name" value="DDE_Tnp_4"/>
    <property type="match status" value="1"/>
</dbReference>
<proteinExistence type="predicted"/>
<feature type="compositionally biased region" description="Acidic residues" evidence="3">
    <location>
        <begin position="134"/>
        <end position="147"/>
    </location>
</feature>
<name>A0A7D9LIU0_PARCT</name>
<evidence type="ECO:0000256" key="1">
    <source>
        <dbReference type="ARBA" id="ARBA00001968"/>
    </source>
</evidence>
<evidence type="ECO:0000313" key="5">
    <source>
        <dbReference type="Proteomes" id="UP001152795"/>
    </source>
</evidence>
<dbReference type="PANTHER" id="PTHR23080">
    <property type="entry name" value="THAP DOMAIN PROTEIN"/>
    <property type="match status" value="1"/>
</dbReference>
<comment type="cofactor">
    <cofactor evidence="1">
        <name>a divalent metal cation</name>
        <dbReference type="ChEBI" id="CHEBI:60240"/>
    </cofactor>
</comment>
<feature type="non-terminal residue" evidence="4">
    <location>
        <position position="1"/>
    </location>
</feature>
<evidence type="ECO:0000256" key="3">
    <source>
        <dbReference type="SAM" id="MobiDB-lite"/>
    </source>
</evidence>
<sequence>LYTGSVSDKEITRQCGFLQLLNPGDVIMADKGFNIQDLLAIHHTRLLAPPIMKKGCINAKSSIATRRIAKARVHVERIIRKLKCFCFLRGTIPLSFKPYLNSVLKVCAALVNLQPAIIQNKTDDDDGLSFMNSSDDECDDDECDEDDDVCDDDNECA</sequence>
<protein>
    <submittedName>
        <fullName evidence="4">Uncharacterized protein</fullName>
    </submittedName>
</protein>
<dbReference type="GO" id="GO:0046872">
    <property type="term" value="F:metal ion binding"/>
    <property type="evidence" value="ECO:0007669"/>
    <property type="project" value="UniProtKB-KW"/>
</dbReference>
<keyword evidence="2" id="KW-0479">Metal-binding</keyword>
<accession>A0A7D9LIU0</accession>
<dbReference type="Proteomes" id="UP001152795">
    <property type="component" value="Unassembled WGS sequence"/>
</dbReference>
<organism evidence="4 5">
    <name type="scientific">Paramuricea clavata</name>
    <name type="common">Red gorgonian</name>
    <name type="synonym">Violescent sea-whip</name>
    <dbReference type="NCBI Taxonomy" id="317549"/>
    <lineage>
        <taxon>Eukaryota</taxon>
        <taxon>Metazoa</taxon>
        <taxon>Cnidaria</taxon>
        <taxon>Anthozoa</taxon>
        <taxon>Octocorallia</taxon>
        <taxon>Malacalcyonacea</taxon>
        <taxon>Plexauridae</taxon>
        <taxon>Paramuricea</taxon>
    </lineage>
</organism>
<dbReference type="OrthoDB" id="5976542at2759"/>
<dbReference type="InterPro" id="IPR027806">
    <property type="entry name" value="HARBI1_dom"/>
</dbReference>
<reference evidence="4" key="1">
    <citation type="submission" date="2020-04" db="EMBL/GenBank/DDBJ databases">
        <authorList>
            <person name="Alioto T."/>
            <person name="Alioto T."/>
            <person name="Gomez Garrido J."/>
        </authorList>
    </citation>
    <scope>NUCLEOTIDE SEQUENCE</scope>
    <source>
        <strain evidence="4">A484AB</strain>
    </source>
</reference>
<dbReference type="EMBL" id="CACRXK020018956">
    <property type="protein sequence ID" value="CAB4033108.1"/>
    <property type="molecule type" value="Genomic_DNA"/>
</dbReference>
<dbReference type="AlphaFoldDB" id="A0A7D9LIU0"/>
<keyword evidence="5" id="KW-1185">Reference proteome</keyword>